<reference evidence="1" key="1">
    <citation type="submission" date="2019-05" db="EMBL/GenBank/DDBJ databases">
        <title>Annotation for the trematode Paragonimus heterotremus.</title>
        <authorList>
            <person name="Choi Y.-J."/>
        </authorList>
    </citation>
    <scope>NUCLEOTIDE SEQUENCE</scope>
    <source>
        <strain evidence="1">LC</strain>
    </source>
</reference>
<dbReference type="AlphaFoldDB" id="A0A8J4TBB9"/>
<evidence type="ECO:0000313" key="1">
    <source>
        <dbReference type="EMBL" id="KAF5401509.1"/>
    </source>
</evidence>
<dbReference type="EMBL" id="LUCH01002427">
    <property type="protein sequence ID" value="KAF5401509.1"/>
    <property type="molecule type" value="Genomic_DNA"/>
</dbReference>
<protein>
    <submittedName>
        <fullName evidence="1">Uncharacterized protein</fullName>
    </submittedName>
</protein>
<keyword evidence="2" id="KW-1185">Reference proteome</keyword>
<sequence length="145" mass="15983">MIDFFHWRGKVLDRCDSVNKFSKRMGTSSPPCLLTIGWIPTGPEWIVGLTAANCERILLTPIEMLHRAVVVFSGMTGNTVLFKLNAAAKCELKSSHISTRLSTTVLSLRVITFIGESLTEFLRLISCIILIPLCSLTSASFSSFS</sequence>
<dbReference type="Proteomes" id="UP000748531">
    <property type="component" value="Unassembled WGS sequence"/>
</dbReference>
<name>A0A8J4TBB9_9TREM</name>
<proteinExistence type="predicted"/>
<gene>
    <name evidence="1" type="ORF">PHET_04709</name>
</gene>
<organism evidence="1 2">
    <name type="scientific">Paragonimus heterotremus</name>
    <dbReference type="NCBI Taxonomy" id="100268"/>
    <lineage>
        <taxon>Eukaryota</taxon>
        <taxon>Metazoa</taxon>
        <taxon>Spiralia</taxon>
        <taxon>Lophotrochozoa</taxon>
        <taxon>Platyhelminthes</taxon>
        <taxon>Trematoda</taxon>
        <taxon>Digenea</taxon>
        <taxon>Plagiorchiida</taxon>
        <taxon>Troglotremata</taxon>
        <taxon>Troglotrematidae</taxon>
        <taxon>Paragonimus</taxon>
    </lineage>
</organism>
<accession>A0A8J4TBB9</accession>
<evidence type="ECO:0000313" key="2">
    <source>
        <dbReference type="Proteomes" id="UP000748531"/>
    </source>
</evidence>
<comment type="caution">
    <text evidence="1">The sequence shown here is derived from an EMBL/GenBank/DDBJ whole genome shotgun (WGS) entry which is preliminary data.</text>
</comment>